<dbReference type="EMBL" id="WWEQ01000015">
    <property type="protein sequence ID" value="MYM19388.1"/>
    <property type="molecule type" value="Genomic_DNA"/>
</dbReference>
<reference evidence="3 4" key="1">
    <citation type="submission" date="2020-01" db="EMBL/GenBank/DDBJ databases">
        <authorList>
            <person name="Deng T."/>
        </authorList>
    </citation>
    <scope>NUCLEOTIDE SEQUENCE [LARGE SCALE GENOMIC DNA]</scope>
    <source>
        <strain evidence="3 4">5221</strain>
    </source>
</reference>
<dbReference type="AlphaFoldDB" id="A0A6N9H5T7"/>
<protein>
    <submittedName>
        <fullName evidence="3">Uncharacterized protein</fullName>
    </submittedName>
</protein>
<feature type="compositionally biased region" description="Low complexity" evidence="1">
    <location>
        <begin position="74"/>
        <end position="83"/>
    </location>
</feature>
<feature type="region of interest" description="Disordered" evidence="1">
    <location>
        <begin position="61"/>
        <end position="83"/>
    </location>
</feature>
<feature type="transmembrane region" description="Helical" evidence="2">
    <location>
        <begin position="6"/>
        <end position="28"/>
    </location>
</feature>
<evidence type="ECO:0000256" key="2">
    <source>
        <dbReference type="SAM" id="Phobius"/>
    </source>
</evidence>
<evidence type="ECO:0000313" key="3">
    <source>
        <dbReference type="EMBL" id="MYM19388.1"/>
    </source>
</evidence>
<evidence type="ECO:0000313" key="4">
    <source>
        <dbReference type="Proteomes" id="UP000469215"/>
    </source>
</evidence>
<evidence type="ECO:0000256" key="1">
    <source>
        <dbReference type="SAM" id="MobiDB-lite"/>
    </source>
</evidence>
<keyword evidence="2" id="KW-1133">Transmembrane helix</keyword>
<dbReference type="RefSeq" id="WP_160952820.1">
    <property type="nucleotide sequence ID" value="NZ_WWEQ01000015.1"/>
</dbReference>
<comment type="caution">
    <text evidence="3">The sequence shown here is derived from an EMBL/GenBank/DDBJ whole genome shotgun (WGS) entry which is preliminary data.</text>
</comment>
<dbReference type="Proteomes" id="UP000469215">
    <property type="component" value="Unassembled WGS sequence"/>
</dbReference>
<proteinExistence type="predicted"/>
<accession>A0A6N9H5T7</accession>
<organism evidence="3 4">
    <name type="scientific">Brevibacterium rongguiense</name>
    <dbReference type="NCBI Taxonomy" id="2695267"/>
    <lineage>
        <taxon>Bacteria</taxon>
        <taxon>Bacillati</taxon>
        <taxon>Actinomycetota</taxon>
        <taxon>Actinomycetes</taxon>
        <taxon>Micrococcales</taxon>
        <taxon>Brevibacteriaceae</taxon>
        <taxon>Brevibacterium</taxon>
    </lineage>
</organism>
<sequence>MRITGMWLLAGGLVLAVALGGLGLMLALRGGSIVRGTLASGSAFTGQTAVEVRAGDRLSLYTEVPPAPSGSTGGAPTAPGSTR</sequence>
<name>A0A6N9H5T7_9MICO</name>
<gene>
    <name evidence="3" type="ORF">GSY69_05240</name>
</gene>
<keyword evidence="2" id="KW-0472">Membrane</keyword>
<keyword evidence="4" id="KW-1185">Reference proteome</keyword>
<keyword evidence="2" id="KW-0812">Transmembrane</keyword>